<comment type="caution">
    <text evidence="4">The sequence shown here is derived from an EMBL/GenBank/DDBJ whole genome shotgun (WGS) entry which is preliminary data.</text>
</comment>
<dbReference type="GO" id="GO:0006635">
    <property type="term" value="P:fatty acid beta-oxidation"/>
    <property type="evidence" value="ECO:0007669"/>
    <property type="project" value="TreeGrafter"/>
</dbReference>
<protein>
    <submittedName>
        <fullName evidence="4">2-(1,2-epoxy-1,2-dihydrophenyl)acetyl-CoA isomerase</fullName>
    </submittedName>
</protein>
<keyword evidence="4" id="KW-0413">Isomerase</keyword>
<dbReference type="Pfam" id="PF00378">
    <property type="entry name" value="ECH_1"/>
    <property type="match status" value="1"/>
</dbReference>
<evidence type="ECO:0000256" key="1">
    <source>
        <dbReference type="ARBA" id="ARBA00005254"/>
    </source>
</evidence>
<dbReference type="Gene3D" id="3.90.226.10">
    <property type="entry name" value="2-enoyl-CoA Hydratase, Chain A, domain 1"/>
    <property type="match status" value="1"/>
</dbReference>
<dbReference type="GO" id="GO:0016853">
    <property type="term" value="F:isomerase activity"/>
    <property type="evidence" value="ECO:0007669"/>
    <property type="project" value="UniProtKB-KW"/>
</dbReference>
<dbReference type="SUPFAM" id="SSF52096">
    <property type="entry name" value="ClpP/crotonase"/>
    <property type="match status" value="1"/>
</dbReference>
<dbReference type="PROSITE" id="PS00166">
    <property type="entry name" value="ENOYL_COA_HYDRATASE"/>
    <property type="match status" value="1"/>
</dbReference>
<dbReference type="AlphaFoldDB" id="A0A3A8B079"/>
<accession>A0A3A8B079</accession>
<dbReference type="InterPro" id="IPR029045">
    <property type="entry name" value="ClpP/crotonase-like_dom_sf"/>
</dbReference>
<dbReference type="InterPro" id="IPR014748">
    <property type="entry name" value="Enoyl-CoA_hydra_C"/>
</dbReference>
<dbReference type="GO" id="GO:0016829">
    <property type="term" value="F:lyase activity"/>
    <property type="evidence" value="ECO:0007669"/>
    <property type="project" value="UniProtKB-KW"/>
</dbReference>
<gene>
    <name evidence="4" type="ORF">D6850_04585</name>
</gene>
<dbReference type="RefSeq" id="WP_121164200.1">
    <property type="nucleotide sequence ID" value="NZ_RAPE01000001.1"/>
</dbReference>
<keyword evidence="5" id="KW-1185">Reference proteome</keyword>
<reference evidence="4 5" key="1">
    <citation type="submission" date="2018-09" db="EMBL/GenBank/DDBJ databases">
        <title>Roseovarius spongiae sp. nov., isolated from a marine sponge.</title>
        <authorList>
            <person name="Zhuang L."/>
            <person name="Luo L."/>
        </authorList>
    </citation>
    <scope>NUCLEOTIDE SEQUENCE [LARGE SCALE GENOMIC DNA]</scope>
    <source>
        <strain evidence="4 5">HN-E21</strain>
    </source>
</reference>
<keyword evidence="2" id="KW-0456">Lyase</keyword>
<dbReference type="CDD" id="cd06558">
    <property type="entry name" value="crotonase-like"/>
    <property type="match status" value="1"/>
</dbReference>
<evidence type="ECO:0000313" key="5">
    <source>
        <dbReference type="Proteomes" id="UP000281128"/>
    </source>
</evidence>
<dbReference type="PANTHER" id="PTHR11941">
    <property type="entry name" value="ENOYL-COA HYDRATASE-RELATED"/>
    <property type="match status" value="1"/>
</dbReference>
<organism evidence="4 5">
    <name type="scientific">Roseovarius spongiae</name>
    <dbReference type="NCBI Taxonomy" id="2320272"/>
    <lineage>
        <taxon>Bacteria</taxon>
        <taxon>Pseudomonadati</taxon>
        <taxon>Pseudomonadota</taxon>
        <taxon>Alphaproteobacteria</taxon>
        <taxon>Rhodobacterales</taxon>
        <taxon>Roseobacteraceae</taxon>
        <taxon>Roseovarius</taxon>
    </lineage>
</organism>
<dbReference type="OrthoDB" id="9781757at2"/>
<dbReference type="Proteomes" id="UP000281128">
    <property type="component" value="Unassembled WGS sequence"/>
</dbReference>
<comment type="similarity">
    <text evidence="1 3">Belongs to the enoyl-CoA hydratase/isomerase family.</text>
</comment>
<dbReference type="Gene3D" id="1.10.12.10">
    <property type="entry name" value="Lyase 2-enoyl-coa Hydratase, Chain A, domain 2"/>
    <property type="match status" value="1"/>
</dbReference>
<dbReference type="InterPro" id="IPR018376">
    <property type="entry name" value="Enoyl-CoA_hyd/isom_CS"/>
</dbReference>
<name>A0A3A8B079_9RHOB</name>
<sequence length="261" mass="27071">MGAMILTEVKDGVGMVTLNRPARLNALTRDLMLDLARALDGLAADDAVRVVCLTGAGRAFCAGQDLTERDPRAHPDPFDLEALQVELFHPVLRLIATMQKPVVARVNGLAAGAGASLALACDIVIAAQGARFIQSFSKVGLSVDAGGGWALVRALGPARARALLMLGEALGADEAAAAGLIWRAAPDAALDAEIAALTARLLATPRGALRGIKRAVAAATEAEDFDAYLAAEAALQGEAGRDPDYAEGVLAFLEKRAPKFR</sequence>
<dbReference type="InterPro" id="IPR001753">
    <property type="entry name" value="Enoyl-CoA_hydra/iso"/>
</dbReference>
<evidence type="ECO:0000256" key="3">
    <source>
        <dbReference type="RuleBase" id="RU003707"/>
    </source>
</evidence>
<proteinExistence type="inferred from homology"/>
<dbReference type="EMBL" id="RAPE01000001">
    <property type="protein sequence ID" value="RKF16820.1"/>
    <property type="molecule type" value="Genomic_DNA"/>
</dbReference>
<evidence type="ECO:0000313" key="4">
    <source>
        <dbReference type="EMBL" id="RKF16820.1"/>
    </source>
</evidence>
<evidence type="ECO:0000256" key="2">
    <source>
        <dbReference type="ARBA" id="ARBA00023239"/>
    </source>
</evidence>
<dbReference type="PANTHER" id="PTHR11941:SF133">
    <property type="entry name" value="1,2-EPOXYPHENYLACETYL-COA ISOMERASE"/>
    <property type="match status" value="1"/>
</dbReference>